<dbReference type="Gene3D" id="3.40.50.10310">
    <property type="entry name" value="Creatininase"/>
    <property type="match status" value="1"/>
</dbReference>
<dbReference type="InterPro" id="IPR024087">
    <property type="entry name" value="Creatininase-like_sf"/>
</dbReference>
<comment type="similarity">
    <text evidence="5">Belongs to the creatininase superfamily.</text>
</comment>
<dbReference type="Proteomes" id="UP001519290">
    <property type="component" value="Unassembled WGS sequence"/>
</dbReference>
<dbReference type="InterPro" id="IPR003785">
    <property type="entry name" value="Creatininase/forma_Hydrolase"/>
</dbReference>
<dbReference type="EMBL" id="JAGIOD010000001">
    <property type="protein sequence ID" value="MBP2381313.1"/>
    <property type="molecule type" value="Genomic_DNA"/>
</dbReference>
<keyword evidence="4" id="KW-0862">Zinc</keyword>
<proteinExistence type="inferred from homology"/>
<organism evidence="7 8">
    <name type="scientific">Brachybacterium sacelli</name>
    <dbReference type="NCBI Taxonomy" id="173364"/>
    <lineage>
        <taxon>Bacteria</taxon>
        <taxon>Bacillati</taxon>
        <taxon>Actinomycetota</taxon>
        <taxon>Actinomycetes</taxon>
        <taxon>Micrococcales</taxon>
        <taxon>Dermabacteraceae</taxon>
        <taxon>Brachybacterium</taxon>
    </lineage>
</organism>
<evidence type="ECO:0000256" key="4">
    <source>
        <dbReference type="ARBA" id="ARBA00022833"/>
    </source>
</evidence>
<dbReference type="GO" id="GO:0047789">
    <property type="term" value="F:creatininase activity"/>
    <property type="evidence" value="ECO:0007669"/>
    <property type="project" value="UniProtKB-EC"/>
</dbReference>
<keyword evidence="8" id="KW-1185">Reference proteome</keyword>
<dbReference type="Pfam" id="PF02633">
    <property type="entry name" value="Creatininase"/>
    <property type="match status" value="1"/>
</dbReference>
<name>A0ABS4WYN9_9MICO</name>
<evidence type="ECO:0000256" key="5">
    <source>
        <dbReference type="ARBA" id="ARBA00024029"/>
    </source>
</evidence>
<gene>
    <name evidence="7" type="ORF">JOF43_001270</name>
</gene>
<dbReference type="EC" id="3.5.2.10" evidence="7"/>
<protein>
    <submittedName>
        <fullName evidence="7">Creatinine amidohydrolase</fullName>
        <ecNumber evidence="7">3.5.2.10</ecNumber>
    </submittedName>
</protein>
<keyword evidence="2" id="KW-0479">Metal-binding</keyword>
<comment type="cofactor">
    <cofactor evidence="1">
        <name>Zn(2+)</name>
        <dbReference type="ChEBI" id="CHEBI:29105"/>
    </cofactor>
</comment>
<comment type="caution">
    <text evidence="7">The sequence shown here is derived from an EMBL/GenBank/DDBJ whole genome shotgun (WGS) entry which is preliminary data.</text>
</comment>
<keyword evidence="3 7" id="KW-0378">Hydrolase</keyword>
<reference evidence="7 8" key="1">
    <citation type="submission" date="2021-03" db="EMBL/GenBank/DDBJ databases">
        <title>Sequencing the genomes of 1000 actinobacteria strains.</title>
        <authorList>
            <person name="Klenk H.-P."/>
        </authorList>
    </citation>
    <scope>NUCLEOTIDE SEQUENCE [LARGE SCALE GENOMIC DNA]</scope>
    <source>
        <strain evidence="7 8">DSM 14566</strain>
    </source>
</reference>
<feature type="region of interest" description="Disordered" evidence="6">
    <location>
        <begin position="193"/>
        <end position="215"/>
    </location>
</feature>
<sequence>MTHLATLRRQDVAALAPHAVAVLPIGSLEQHGEHLPLGTDSLLVEAACERALQEREDVALCPTLPYGFSGHHQFAVALSLPPQTLLDVLSALLDSLVAAGFRRVLVVNGHGGNIEMMSQAVKLAALKHPILAGSCSYWQLGRTSRGTPGHAGRFETDAMSAAHPELVAAGGVGPRELPLFDQELVPGLHLERHGEWPRTGGVTDPPGEGDPERGEDILATAADALNAAVDALLRADLPSGGHPADERETP</sequence>
<evidence type="ECO:0000313" key="8">
    <source>
        <dbReference type="Proteomes" id="UP001519290"/>
    </source>
</evidence>
<evidence type="ECO:0000256" key="2">
    <source>
        <dbReference type="ARBA" id="ARBA00022723"/>
    </source>
</evidence>
<evidence type="ECO:0000256" key="3">
    <source>
        <dbReference type="ARBA" id="ARBA00022801"/>
    </source>
</evidence>
<accession>A0ABS4WYN9</accession>
<dbReference type="RefSeq" id="WP_209900366.1">
    <property type="nucleotide sequence ID" value="NZ_BAAAJW010000002.1"/>
</dbReference>
<dbReference type="SUPFAM" id="SSF102215">
    <property type="entry name" value="Creatininase"/>
    <property type="match status" value="1"/>
</dbReference>
<evidence type="ECO:0000313" key="7">
    <source>
        <dbReference type="EMBL" id="MBP2381313.1"/>
    </source>
</evidence>
<evidence type="ECO:0000256" key="6">
    <source>
        <dbReference type="SAM" id="MobiDB-lite"/>
    </source>
</evidence>
<dbReference type="PANTHER" id="PTHR35005">
    <property type="entry name" value="3-DEHYDRO-SCYLLO-INOSOSE HYDROLASE"/>
    <property type="match status" value="1"/>
</dbReference>
<evidence type="ECO:0000256" key="1">
    <source>
        <dbReference type="ARBA" id="ARBA00001947"/>
    </source>
</evidence>
<dbReference type="PANTHER" id="PTHR35005:SF1">
    <property type="entry name" value="2-AMINO-5-FORMYLAMINO-6-RIBOSYLAMINOPYRIMIDIN-4(3H)-ONE 5'-MONOPHOSPHATE DEFORMYLASE"/>
    <property type="match status" value="1"/>
</dbReference>